<evidence type="ECO:0000256" key="2">
    <source>
        <dbReference type="SAM" id="MobiDB-lite"/>
    </source>
</evidence>
<dbReference type="Proteomes" id="UP000035681">
    <property type="component" value="Unplaced"/>
</dbReference>
<accession>A0A0K0EBB1</accession>
<keyword evidence="4" id="KW-1185">Reference proteome</keyword>
<dbReference type="AlphaFoldDB" id="A0A0K0EBB1"/>
<evidence type="ECO:0000313" key="6">
    <source>
        <dbReference type="WBParaSite" id="TCONS_00016362.p1"/>
    </source>
</evidence>
<dbReference type="Gene3D" id="1.20.120.20">
    <property type="entry name" value="Apolipoprotein"/>
    <property type="match status" value="1"/>
</dbReference>
<evidence type="ECO:0000313" key="5">
    <source>
        <dbReference type="WBParaSite" id="SSTP_0000678300.1"/>
    </source>
</evidence>
<dbReference type="WBParaSite" id="SSTP_0000678300.1">
    <property type="protein sequence ID" value="SSTP_0000678300.1"/>
    <property type="gene ID" value="SSTP_0000678300"/>
</dbReference>
<protein>
    <submittedName>
        <fullName evidence="6">SXP/RAL-2 family protein Ani s 5-like cation-binding domain-containing protein</fullName>
    </submittedName>
</protein>
<organism evidence="5">
    <name type="scientific">Strongyloides stercoralis</name>
    <name type="common">Threadworm</name>
    <dbReference type="NCBI Taxonomy" id="6248"/>
    <lineage>
        <taxon>Eukaryota</taxon>
        <taxon>Metazoa</taxon>
        <taxon>Ecdysozoa</taxon>
        <taxon>Nematoda</taxon>
        <taxon>Chromadorea</taxon>
        <taxon>Rhabditida</taxon>
        <taxon>Tylenchina</taxon>
        <taxon>Panagrolaimomorpha</taxon>
        <taxon>Strongyloidoidea</taxon>
        <taxon>Strongyloididae</taxon>
        <taxon>Strongyloides</taxon>
    </lineage>
</organism>
<keyword evidence="3" id="KW-0732">Signal</keyword>
<name>A0A0K0EBB1_STRER</name>
<feature type="region of interest" description="Disordered" evidence="2">
    <location>
        <begin position="25"/>
        <end position="51"/>
    </location>
</feature>
<feature type="compositionally biased region" description="Low complexity" evidence="2">
    <location>
        <begin position="25"/>
        <end position="37"/>
    </location>
</feature>
<feature type="signal peptide" evidence="3">
    <location>
        <begin position="1"/>
        <end position="20"/>
    </location>
</feature>
<proteinExistence type="predicted"/>
<evidence type="ECO:0000256" key="3">
    <source>
        <dbReference type="SAM" id="SignalP"/>
    </source>
</evidence>
<keyword evidence="1" id="KW-0175">Coiled coil</keyword>
<reference evidence="5" key="1">
    <citation type="submission" date="2015-08" db="UniProtKB">
        <authorList>
            <consortium name="WormBaseParasite"/>
        </authorList>
    </citation>
    <scope>IDENTIFICATION</scope>
</reference>
<feature type="chain" id="PRO_5005327888" evidence="3">
    <location>
        <begin position="21"/>
        <end position="134"/>
    </location>
</feature>
<sequence>MHFIKYLAIFTILAVKFTLQDDSTSALESSSESGSNEVQPPNSGRQVAVPQKTKFFGKLKSTGEKFKKKMKEANEKMKNNLNSVKEKAKKAKDEAKDKFLNTKFGKKTNELTKKAGEKVKSLGTNLKSKLAKVL</sequence>
<evidence type="ECO:0000256" key="1">
    <source>
        <dbReference type="SAM" id="Coils"/>
    </source>
</evidence>
<evidence type="ECO:0000313" key="4">
    <source>
        <dbReference type="Proteomes" id="UP000035681"/>
    </source>
</evidence>
<feature type="coiled-coil region" evidence="1">
    <location>
        <begin position="67"/>
        <end position="98"/>
    </location>
</feature>
<dbReference type="WBParaSite" id="TCONS_00016362.p1">
    <property type="protein sequence ID" value="TCONS_00016362.p1"/>
    <property type="gene ID" value="XLOC_010960"/>
</dbReference>